<reference evidence="1 2" key="1">
    <citation type="submission" date="2023-03" db="EMBL/GenBank/DDBJ databases">
        <authorList>
            <person name="Mo P."/>
        </authorList>
    </citation>
    <scope>NUCLEOTIDE SEQUENCE [LARGE SCALE GENOMIC DNA]</scope>
    <source>
        <strain evidence="1 2">HUAS 5</strain>
    </source>
</reference>
<gene>
    <name evidence="1" type="ORF">PYS65_33980</name>
</gene>
<dbReference type="EMBL" id="CP121682">
    <property type="protein sequence ID" value="WGD44732.1"/>
    <property type="molecule type" value="Genomic_DNA"/>
</dbReference>
<sequence>MIEWLVRSMIALSSAVRSRAGSTPMFSMLHASLKCWALKILALSTTTVLGRTTGRAAAPAMRGSPAAICS</sequence>
<dbReference type="RefSeq" id="WP_279337788.1">
    <property type="nucleotide sequence ID" value="NZ_CP121682.1"/>
</dbReference>
<name>A0ABY8K8Z5_9ACTN</name>
<evidence type="ECO:0000313" key="2">
    <source>
        <dbReference type="Proteomes" id="UP001216440"/>
    </source>
</evidence>
<accession>A0ABY8K8Z5</accession>
<evidence type="ECO:0008006" key="3">
    <source>
        <dbReference type="Google" id="ProtNLM"/>
    </source>
</evidence>
<keyword evidence="2" id="KW-1185">Reference proteome</keyword>
<evidence type="ECO:0000313" key="1">
    <source>
        <dbReference type="EMBL" id="WGD44732.1"/>
    </source>
</evidence>
<proteinExistence type="predicted"/>
<dbReference type="Proteomes" id="UP001216440">
    <property type="component" value="Chromosome"/>
</dbReference>
<organism evidence="1 2">
    <name type="scientific">Streptomyces cathayae</name>
    <dbReference type="NCBI Taxonomy" id="3031124"/>
    <lineage>
        <taxon>Bacteria</taxon>
        <taxon>Bacillati</taxon>
        <taxon>Actinomycetota</taxon>
        <taxon>Actinomycetes</taxon>
        <taxon>Kitasatosporales</taxon>
        <taxon>Streptomycetaceae</taxon>
        <taxon>Streptomyces</taxon>
    </lineage>
</organism>
<protein>
    <recommendedName>
        <fullName evidence="3">Secreted protein</fullName>
    </recommendedName>
</protein>